<evidence type="ECO:0000256" key="6">
    <source>
        <dbReference type="ARBA" id="ARBA00023170"/>
    </source>
</evidence>
<comment type="caution">
    <text evidence="11">The sequence shown here is derived from an EMBL/GenBank/DDBJ whole genome shotgun (WGS) entry which is preliminary data.</text>
</comment>
<feature type="transmembrane region" description="Helical" evidence="9">
    <location>
        <begin position="99"/>
        <end position="121"/>
    </location>
</feature>
<dbReference type="AlphaFoldDB" id="A0A9D3MF22"/>
<feature type="transmembrane region" description="Helical" evidence="9">
    <location>
        <begin position="133"/>
        <end position="154"/>
    </location>
</feature>
<keyword evidence="3 9" id="KW-1133">Transmembrane helix</keyword>
<dbReference type="PANTHER" id="PTHR24232:SF101">
    <property type="entry name" value="G-PROTEIN COUPLED RECEPTOR 35-LIKE"/>
    <property type="match status" value="1"/>
</dbReference>
<dbReference type="Pfam" id="PF00001">
    <property type="entry name" value="7tm_1"/>
    <property type="match status" value="1"/>
</dbReference>
<feature type="domain" description="G-protein coupled receptors family 1 profile" evidence="10">
    <location>
        <begin position="35"/>
        <end position="283"/>
    </location>
</feature>
<dbReference type="OMA" id="QEDWICK"/>
<dbReference type="OrthoDB" id="6086428at2759"/>
<feature type="transmembrane region" description="Helical" evidence="9">
    <location>
        <begin position="174"/>
        <end position="197"/>
    </location>
</feature>
<organism evidence="11 12">
    <name type="scientific">Anguilla anguilla</name>
    <name type="common">European freshwater eel</name>
    <name type="synonym">Muraena anguilla</name>
    <dbReference type="NCBI Taxonomy" id="7936"/>
    <lineage>
        <taxon>Eukaryota</taxon>
        <taxon>Metazoa</taxon>
        <taxon>Chordata</taxon>
        <taxon>Craniata</taxon>
        <taxon>Vertebrata</taxon>
        <taxon>Euteleostomi</taxon>
        <taxon>Actinopterygii</taxon>
        <taxon>Neopterygii</taxon>
        <taxon>Teleostei</taxon>
        <taxon>Anguilliformes</taxon>
        <taxon>Anguillidae</taxon>
        <taxon>Anguilla</taxon>
    </lineage>
</organism>
<proteinExistence type="predicted"/>
<dbReference type="InterPro" id="IPR000276">
    <property type="entry name" value="GPCR_Rhodpsn"/>
</dbReference>
<evidence type="ECO:0000256" key="2">
    <source>
        <dbReference type="ARBA" id="ARBA00022692"/>
    </source>
</evidence>
<evidence type="ECO:0000256" key="5">
    <source>
        <dbReference type="ARBA" id="ARBA00023136"/>
    </source>
</evidence>
<feature type="transmembrane region" description="Helical" evidence="9">
    <location>
        <begin position="23"/>
        <end position="44"/>
    </location>
</feature>
<evidence type="ECO:0000256" key="7">
    <source>
        <dbReference type="ARBA" id="ARBA00023180"/>
    </source>
</evidence>
<evidence type="ECO:0000256" key="4">
    <source>
        <dbReference type="ARBA" id="ARBA00023040"/>
    </source>
</evidence>
<dbReference type="PROSITE" id="PS50262">
    <property type="entry name" value="G_PROTEIN_RECEP_F1_2"/>
    <property type="match status" value="1"/>
</dbReference>
<keyword evidence="2 9" id="KW-0812">Transmembrane</keyword>
<feature type="transmembrane region" description="Helical" evidence="9">
    <location>
        <begin position="218"/>
        <end position="241"/>
    </location>
</feature>
<dbReference type="PANTHER" id="PTHR24232">
    <property type="entry name" value="G-PROTEIN COUPLED RECEPTOR"/>
    <property type="match status" value="1"/>
</dbReference>
<reference evidence="11" key="1">
    <citation type="submission" date="2021-01" db="EMBL/GenBank/DDBJ databases">
        <title>A chromosome-scale assembly of European eel, Anguilla anguilla.</title>
        <authorList>
            <person name="Henkel C."/>
            <person name="Jong-Raadsen S.A."/>
            <person name="Dufour S."/>
            <person name="Weltzien F.-A."/>
            <person name="Palstra A.P."/>
            <person name="Pelster B."/>
            <person name="Spaink H.P."/>
            <person name="Van Den Thillart G.E."/>
            <person name="Jansen H."/>
            <person name="Zahm M."/>
            <person name="Klopp C."/>
            <person name="Cedric C."/>
            <person name="Louis A."/>
            <person name="Berthelot C."/>
            <person name="Parey E."/>
            <person name="Roest Crollius H."/>
            <person name="Montfort J."/>
            <person name="Robinson-Rechavi M."/>
            <person name="Bucao C."/>
            <person name="Bouchez O."/>
            <person name="Gislard M."/>
            <person name="Lluch J."/>
            <person name="Milhes M."/>
            <person name="Lampietro C."/>
            <person name="Lopez Roques C."/>
            <person name="Donnadieu C."/>
            <person name="Braasch I."/>
            <person name="Desvignes T."/>
            <person name="Postlethwait J."/>
            <person name="Bobe J."/>
            <person name="Guiguen Y."/>
            <person name="Dirks R."/>
        </authorList>
    </citation>
    <scope>NUCLEOTIDE SEQUENCE</scope>
    <source>
        <strain evidence="11">Tag_6206</strain>
        <tissue evidence="11">Liver</tissue>
    </source>
</reference>
<keyword evidence="7" id="KW-0325">Glycoprotein</keyword>
<evidence type="ECO:0000256" key="8">
    <source>
        <dbReference type="ARBA" id="ARBA00023224"/>
    </source>
</evidence>
<evidence type="ECO:0000256" key="1">
    <source>
        <dbReference type="ARBA" id="ARBA00004141"/>
    </source>
</evidence>
<dbReference type="GO" id="GO:0004930">
    <property type="term" value="F:G protein-coupled receptor activity"/>
    <property type="evidence" value="ECO:0007669"/>
    <property type="project" value="UniProtKB-KW"/>
</dbReference>
<dbReference type="Gene3D" id="1.20.1070.10">
    <property type="entry name" value="Rhodopsin 7-helix transmembrane proteins"/>
    <property type="match status" value="1"/>
</dbReference>
<comment type="subcellular location">
    <subcellularLocation>
        <location evidence="1">Membrane</location>
        <topology evidence="1">Multi-pass membrane protein</topology>
    </subcellularLocation>
</comment>
<dbReference type="SUPFAM" id="SSF81321">
    <property type="entry name" value="Family A G protein-coupled receptor-like"/>
    <property type="match status" value="1"/>
</dbReference>
<keyword evidence="12" id="KW-1185">Reference proteome</keyword>
<dbReference type="EMBL" id="JAFIRN010000006">
    <property type="protein sequence ID" value="KAG5847801.1"/>
    <property type="molecule type" value="Genomic_DNA"/>
</dbReference>
<dbReference type="InterPro" id="IPR017452">
    <property type="entry name" value="GPCR_Rhodpsn_7TM"/>
</dbReference>
<evidence type="ECO:0000256" key="9">
    <source>
        <dbReference type="SAM" id="Phobius"/>
    </source>
</evidence>
<dbReference type="GO" id="GO:0035025">
    <property type="term" value="P:positive regulation of Rho protein signal transduction"/>
    <property type="evidence" value="ECO:0007669"/>
    <property type="project" value="TreeGrafter"/>
</dbReference>
<evidence type="ECO:0000259" key="10">
    <source>
        <dbReference type="PROSITE" id="PS50262"/>
    </source>
</evidence>
<evidence type="ECO:0000313" key="12">
    <source>
        <dbReference type="Proteomes" id="UP001044222"/>
    </source>
</evidence>
<keyword evidence="6" id="KW-0675">Receptor</keyword>
<gene>
    <name evidence="11" type="ORF">ANANG_G00130060</name>
</gene>
<keyword evidence="8" id="KW-0807">Transducer</keyword>
<keyword evidence="5 9" id="KW-0472">Membrane</keyword>
<name>A0A9D3MF22_ANGAN</name>
<accession>A0A9D3MF22</accession>
<evidence type="ECO:0000313" key="11">
    <source>
        <dbReference type="EMBL" id="KAG5847801.1"/>
    </source>
</evidence>
<keyword evidence="4" id="KW-0297">G-protein coupled receptor</keyword>
<protein>
    <recommendedName>
        <fullName evidence="10">G-protein coupled receptors family 1 profile domain-containing protein</fullName>
    </recommendedName>
</protein>
<sequence>MFGNQTEGCNLTLMEEVKFFYKVAYIPVFVIGLLLNTAALCVFLRKRASWTETHVYMINLAVADFALILFLPVRIYSFFNQLEVWDFCPYLIAVHYLNMYASIFTVAAISVHRLVAVKFPFCARAHGLRKRTAFAICVFLWAVVVTICVLYSKLNSTQELQSCFEIALETIELRFVLVFFILGFFLPFCTILFCSSLTIFSLLKDDHVITHEEKRKCVAIITANLIVFIVCYAPFNIMLLVKFSVAMQSQHISNCATYNLVHNIWSVTKWIATTNCCLDSIAYYFLFKEHFALKLTPDPQHMPVTQISLTYSLANQ</sequence>
<evidence type="ECO:0000256" key="3">
    <source>
        <dbReference type="ARBA" id="ARBA00022989"/>
    </source>
</evidence>
<dbReference type="GO" id="GO:0007200">
    <property type="term" value="P:phospholipase C-activating G protein-coupled receptor signaling pathway"/>
    <property type="evidence" value="ECO:0007669"/>
    <property type="project" value="TreeGrafter"/>
</dbReference>
<dbReference type="Proteomes" id="UP001044222">
    <property type="component" value="Chromosome 6"/>
</dbReference>
<dbReference type="PRINTS" id="PR00237">
    <property type="entry name" value="GPCRRHODOPSN"/>
</dbReference>
<dbReference type="GO" id="GO:0005886">
    <property type="term" value="C:plasma membrane"/>
    <property type="evidence" value="ECO:0007669"/>
    <property type="project" value="TreeGrafter"/>
</dbReference>
<feature type="transmembrane region" description="Helical" evidence="9">
    <location>
        <begin position="56"/>
        <end position="79"/>
    </location>
</feature>